<keyword evidence="2" id="KW-0413">Isomerase</keyword>
<dbReference type="EMBL" id="SOJN01000025">
    <property type="protein sequence ID" value="TET47271.1"/>
    <property type="molecule type" value="Genomic_DNA"/>
</dbReference>
<dbReference type="Pfam" id="PF01261">
    <property type="entry name" value="AP_endonuc_2"/>
    <property type="match status" value="1"/>
</dbReference>
<reference evidence="2 3" key="1">
    <citation type="submission" date="2019-03" db="EMBL/GenBank/DDBJ databases">
        <title>Metabolic potential of uncultured bacteria and archaea associated with petroleum seepage in deep-sea sediments.</title>
        <authorList>
            <person name="Dong X."/>
            <person name="Hubert C."/>
        </authorList>
    </citation>
    <scope>NUCLEOTIDE SEQUENCE [LARGE SCALE GENOMIC DNA]</scope>
    <source>
        <strain evidence="2">E44_bin18</strain>
    </source>
</reference>
<evidence type="ECO:0000259" key="1">
    <source>
        <dbReference type="Pfam" id="PF01261"/>
    </source>
</evidence>
<proteinExistence type="predicted"/>
<dbReference type="Proteomes" id="UP000315525">
    <property type="component" value="Unassembled WGS sequence"/>
</dbReference>
<feature type="domain" description="Xylose isomerase-like TIM barrel" evidence="1">
    <location>
        <begin position="28"/>
        <end position="266"/>
    </location>
</feature>
<evidence type="ECO:0000313" key="3">
    <source>
        <dbReference type="Proteomes" id="UP000315525"/>
    </source>
</evidence>
<dbReference type="PANTHER" id="PTHR12110:SF21">
    <property type="entry name" value="XYLOSE ISOMERASE-LIKE TIM BARREL DOMAIN-CONTAINING PROTEIN"/>
    <property type="match status" value="1"/>
</dbReference>
<gene>
    <name evidence="2" type="ORF">E3J62_01980</name>
</gene>
<dbReference type="AlphaFoldDB" id="A0A523UY55"/>
<protein>
    <submittedName>
        <fullName evidence="2">Sugar phosphate isomerase/epimerase</fullName>
    </submittedName>
</protein>
<evidence type="ECO:0000313" key="2">
    <source>
        <dbReference type="EMBL" id="TET47271.1"/>
    </source>
</evidence>
<accession>A0A523UY55</accession>
<dbReference type="SUPFAM" id="SSF51658">
    <property type="entry name" value="Xylose isomerase-like"/>
    <property type="match status" value="1"/>
</dbReference>
<dbReference type="InterPro" id="IPR036237">
    <property type="entry name" value="Xyl_isomerase-like_sf"/>
</dbReference>
<dbReference type="PANTHER" id="PTHR12110">
    <property type="entry name" value="HYDROXYPYRUVATE ISOMERASE"/>
    <property type="match status" value="1"/>
</dbReference>
<comment type="caution">
    <text evidence="2">The sequence shown here is derived from an EMBL/GenBank/DDBJ whole genome shotgun (WGS) entry which is preliminary data.</text>
</comment>
<dbReference type="InterPro" id="IPR013022">
    <property type="entry name" value="Xyl_isomerase-like_TIM-brl"/>
</dbReference>
<dbReference type="InterPro" id="IPR050312">
    <property type="entry name" value="IolE/XylAMocC-like"/>
</dbReference>
<organism evidence="2 3">
    <name type="scientific">candidate division TA06 bacterium</name>
    <dbReference type="NCBI Taxonomy" id="2250710"/>
    <lineage>
        <taxon>Bacteria</taxon>
        <taxon>Bacteria division TA06</taxon>
    </lineage>
</organism>
<dbReference type="Gene3D" id="3.20.20.150">
    <property type="entry name" value="Divalent-metal-dependent TIM barrel enzymes"/>
    <property type="match status" value="1"/>
</dbReference>
<sequence length="283" mass="33069">MEDRYERMRKKLGYQALFDTEDIEEALKYAKENGFGAVELNMNGINFLPENYMDEDRRRLRKIAKKLGVSMLLHAPEGLDLMNVHEGVRFAVVERLKEIVDLARDLSASCVTIHLGMSSSISVEGKMVPLHRVYPELYKEAMRFSLSELGDYARGKTSICLENTEITNERIVREVLVELLRDDSLFLTWDIGHSHQYKTKVREWEEEFFLDYGKKIKNVHIHDNNGKWDEHNIIGNGTLDLEHYLAILADLNPFMIFEVRPRERALECLRRFSNYRRLLNAAS</sequence>
<dbReference type="GO" id="GO:0016853">
    <property type="term" value="F:isomerase activity"/>
    <property type="evidence" value="ECO:0007669"/>
    <property type="project" value="UniProtKB-KW"/>
</dbReference>
<name>A0A523UY55_UNCT6</name>